<evidence type="ECO:0000313" key="8">
    <source>
        <dbReference type="Proteomes" id="UP000078397"/>
    </source>
</evidence>
<keyword evidence="8" id="KW-1185">Reference proteome</keyword>
<dbReference type="InterPro" id="IPR036866">
    <property type="entry name" value="RibonucZ/Hydroxyglut_hydro"/>
</dbReference>
<dbReference type="AlphaFoldDB" id="A0A179FNT3"/>
<organism evidence="7 8">
    <name type="scientific">Pochonia chlamydosporia 170</name>
    <dbReference type="NCBI Taxonomy" id="1380566"/>
    <lineage>
        <taxon>Eukaryota</taxon>
        <taxon>Fungi</taxon>
        <taxon>Dikarya</taxon>
        <taxon>Ascomycota</taxon>
        <taxon>Pezizomycotina</taxon>
        <taxon>Sordariomycetes</taxon>
        <taxon>Hypocreomycetidae</taxon>
        <taxon>Hypocreales</taxon>
        <taxon>Clavicipitaceae</taxon>
        <taxon>Pochonia</taxon>
    </lineage>
</organism>
<dbReference type="GO" id="GO:0046872">
    <property type="term" value="F:metal ion binding"/>
    <property type="evidence" value="ECO:0007669"/>
    <property type="project" value="UniProtKB-KW"/>
</dbReference>
<dbReference type="InterPro" id="IPR047921">
    <property type="entry name" value="LACTB2-like_MBL-fold"/>
</dbReference>
<dbReference type="PANTHER" id="PTHR23131:SF0">
    <property type="entry name" value="ENDORIBONUCLEASE LACTB2"/>
    <property type="match status" value="1"/>
</dbReference>
<feature type="domain" description="Metallo-beta-lactamase" evidence="6">
    <location>
        <begin position="33"/>
        <end position="187"/>
    </location>
</feature>
<dbReference type="FunFam" id="3.60.15.10:FF:000041">
    <property type="entry name" value="Metallo-beta-lactamase domain protein"/>
    <property type="match status" value="1"/>
</dbReference>
<keyword evidence="5" id="KW-0862">Zinc</keyword>
<dbReference type="Pfam" id="PF00753">
    <property type="entry name" value="Lactamase_B"/>
    <property type="match status" value="2"/>
</dbReference>
<dbReference type="GO" id="GO:0044550">
    <property type="term" value="P:secondary metabolite biosynthetic process"/>
    <property type="evidence" value="ECO:0007669"/>
    <property type="project" value="UniProtKB-ARBA"/>
</dbReference>
<protein>
    <submittedName>
        <fullName evidence="7">Metallo-beta-lactamase domain-containing protein</fullName>
    </submittedName>
</protein>
<sequence>MATQLTPLPTVQRLSPRCVRILGGNPGKFTLQGTNTYLLGSGTRRILLDTGEGKPAWIASLKTFLAEERATVDLVLISHWHHDHTGGIADLLSAAPDAAIYKHDPEPGQKNILDGQKFHVEGVSLTAIHTPGHTRDHMVFTLAEEDAMFTADNVLGHGTAVFEDMSDYMRSLDKMRLLFSGRAYPGHGPVVEDGPGRITEYIQHRKQRVDQVLQTMRGIGSTDAAGKVWSAAELVSVIYSDVPAALHPAARNGILQILEKLSHDGTIIQRGRDQWHLNLEKSIL</sequence>
<keyword evidence="4" id="KW-0378">Hydrolase</keyword>
<evidence type="ECO:0000256" key="1">
    <source>
        <dbReference type="ARBA" id="ARBA00001947"/>
    </source>
</evidence>
<dbReference type="GO" id="GO:0016787">
    <property type="term" value="F:hydrolase activity"/>
    <property type="evidence" value="ECO:0007669"/>
    <property type="project" value="UniProtKB-KW"/>
</dbReference>
<dbReference type="GeneID" id="28850941"/>
<comment type="caution">
    <text evidence="7">The sequence shown here is derived from an EMBL/GenBank/DDBJ whole genome shotgun (WGS) entry which is preliminary data.</text>
</comment>
<dbReference type="OrthoDB" id="17458at2759"/>
<dbReference type="SUPFAM" id="SSF56281">
    <property type="entry name" value="Metallo-hydrolase/oxidoreductase"/>
    <property type="match status" value="1"/>
</dbReference>
<dbReference type="Gene3D" id="3.60.15.10">
    <property type="entry name" value="Ribonuclease Z/Hydroxyacylglutathione hydrolase-like"/>
    <property type="match status" value="1"/>
</dbReference>
<gene>
    <name evidence="7" type="ORF">VFPPC_08198</name>
</gene>
<accession>A0A179FNT3</accession>
<dbReference type="STRING" id="1380566.A0A179FNT3"/>
<dbReference type="RefSeq" id="XP_018143756.1">
    <property type="nucleotide sequence ID" value="XM_018286947.1"/>
</dbReference>
<evidence type="ECO:0000256" key="4">
    <source>
        <dbReference type="ARBA" id="ARBA00022801"/>
    </source>
</evidence>
<evidence type="ECO:0000313" key="7">
    <source>
        <dbReference type="EMBL" id="OAQ66669.1"/>
    </source>
</evidence>
<dbReference type="CDD" id="cd07722">
    <property type="entry name" value="LACTB2-like_MBL-fold"/>
    <property type="match status" value="1"/>
</dbReference>
<dbReference type="InterPro" id="IPR001279">
    <property type="entry name" value="Metallo-B-lactamas"/>
</dbReference>
<dbReference type="EMBL" id="LSBJ02000004">
    <property type="protein sequence ID" value="OAQ66669.1"/>
    <property type="molecule type" value="Genomic_DNA"/>
</dbReference>
<dbReference type="Pfam" id="PF17778">
    <property type="entry name" value="WHD_BLACT"/>
    <property type="match status" value="1"/>
</dbReference>
<name>A0A179FNT3_METCM</name>
<evidence type="ECO:0000256" key="2">
    <source>
        <dbReference type="ARBA" id="ARBA00006759"/>
    </source>
</evidence>
<dbReference type="PANTHER" id="PTHR23131">
    <property type="entry name" value="ENDORIBONUCLEASE LACTB2"/>
    <property type="match status" value="1"/>
</dbReference>
<keyword evidence="3" id="KW-0479">Metal-binding</keyword>
<dbReference type="SMART" id="SM00849">
    <property type="entry name" value="Lactamase_B"/>
    <property type="match status" value="1"/>
</dbReference>
<dbReference type="InterPro" id="IPR050662">
    <property type="entry name" value="Sec-metab_biosynth-thioest"/>
</dbReference>
<dbReference type="InterPro" id="IPR036388">
    <property type="entry name" value="WH-like_DNA-bd_sf"/>
</dbReference>
<dbReference type="InterPro" id="IPR041516">
    <property type="entry name" value="LACTB2_WH"/>
</dbReference>
<evidence type="ECO:0000256" key="3">
    <source>
        <dbReference type="ARBA" id="ARBA00022723"/>
    </source>
</evidence>
<evidence type="ECO:0000256" key="5">
    <source>
        <dbReference type="ARBA" id="ARBA00022833"/>
    </source>
</evidence>
<comment type="similarity">
    <text evidence="2">Belongs to the metallo-beta-lactamase superfamily. Glyoxalase II family.</text>
</comment>
<comment type="cofactor">
    <cofactor evidence="1">
        <name>Zn(2+)</name>
        <dbReference type="ChEBI" id="CHEBI:29105"/>
    </cofactor>
</comment>
<dbReference type="Gene3D" id="1.10.10.10">
    <property type="entry name" value="Winged helix-like DNA-binding domain superfamily/Winged helix DNA-binding domain"/>
    <property type="match status" value="1"/>
</dbReference>
<dbReference type="KEGG" id="pchm:VFPPC_08198"/>
<proteinExistence type="inferred from homology"/>
<evidence type="ECO:0000259" key="6">
    <source>
        <dbReference type="SMART" id="SM00849"/>
    </source>
</evidence>
<reference evidence="7 8" key="1">
    <citation type="journal article" date="2016" name="PLoS Pathog.">
        <title>Biosynthesis of antibiotic leucinostatins in bio-control fungus Purpureocillium lilacinum and their inhibition on phytophthora revealed by genome mining.</title>
        <authorList>
            <person name="Wang G."/>
            <person name="Liu Z."/>
            <person name="Lin R."/>
            <person name="Li E."/>
            <person name="Mao Z."/>
            <person name="Ling J."/>
            <person name="Yang Y."/>
            <person name="Yin W.B."/>
            <person name="Xie B."/>
        </authorList>
    </citation>
    <scope>NUCLEOTIDE SEQUENCE [LARGE SCALE GENOMIC DNA]</scope>
    <source>
        <strain evidence="7">170</strain>
    </source>
</reference>
<dbReference type="Proteomes" id="UP000078397">
    <property type="component" value="Unassembled WGS sequence"/>
</dbReference>